<name>A0ABS9U3M6_9MICC</name>
<reference evidence="2 3" key="1">
    <citation type="submission" date="2022-03" db="EMBL/GenBank/DDBJ databases">
        <title>Sinomonas sp. isolated from a soil.</title>
        <authorList>
            <person name="Han J."/>
            <person name="Kim D.-U."/>
        </authorList>
    </citation>
    <scope>NUCLEOTIDE SEQUENCE [LARGE SCALE GENOMIC DNA]</scope>
    <source>
        <strain evidence="2 3">5-5</strain>
    </source>
</reference>
<keyword evidence="1" id="KW-0732">Signal</keyword>
<protein>
    <recommendedName>
        <fullName evidence="4">Peptidase inhibitor family I36</fullName>
    </recommendedName>
</protein>
<gene>
    <name evidence="2" type="ORF">L0M17_15185</name>
</gene>
<evidence type="ECO:0000256" key="1">
    <source>
        <dbReference type="SAM" id="SignalP"/>
    </source>
</evidence>
<dbReference type="Proteomes" id="UP001202922">
    <property type="component" value="Unassembled WGS sequence"/>
</dbReference>
<evidence type="ECO:0000313" key="3">
    <source>
        <dbReference type="Proteomes" id="UP001202922"/>
    </source>
</evidence>
<evidence type="ECO:0008006" key="4">
    <source>
        <dbReference type="Google" id="ProtNLM"/>
    </source>
</evidence>
<feature type="signal peptide" evidence="1">
    <location>
        <begin position="1"/>
        <end position="29"/>
    </location>
</feature>
<organism evidence="2 3">
    <name type="scientific">Sinomonas terrae</name>
    <dbReference type="NCBI Taxonomy" id="2908838"/>
    <lineage>
        <taxon>Bacteria</taxon>
        <taxon>Bacillati</taxon>
        <taxon>Actinomycetota</taxon>
        <taxon>Actinomycetes</taxon>
        <taxon>Micrococcales</taxon>
        <taxon>Micrococcaceae</taxon>
        <taxon>Sinomonas</taxon>
    </lineage>
</organism>
<dbReference type="EMBL" id="JAKZBV010000001">
    <property type="protein sequence ID" value="MCH6471303.1"/>
    <property type="molecule type" value="Genomic_DNA"/>
</dbReference>
<keyword evidence="3" id="KW-1185">Reference proteome</keyword>
<proteinExistence type="predicted"/>
<dbReference type="RefSeq" id="WP_241055001.1">
    <property type="nucleotide sequence ID" value="NZ_JAKZBV010000001.1"/>
</dbReference>
<sequence>MKLHRAGSVGLVVAGVLGGAAFAAAPAHADIYGCSTSTVCIYEHTYRGGAKQSVSGYASYTDLNGSLHDRASSWTNACRSQGFAIGEWRNGRPYNGQLLPAGWYEDDLRTAGFNDMADYVAWA</sequence>
<feature type="chain" id="PRO_5046702627" description="Peptidase inhibitor family I36" evidence="1">
    <location>
        <begin position="30"/>
        <end position="123"/>
    </location>
</feature>
<evidence type="ECO:0000313" key="2">
    <source>
        <dbReference type="EMBL" id="MCH6471303.1"/>
    </source>
</evidence>
<accession>A0ABS9U3M6</accession>
<comment type="caution">
    <text evidence="2">The sequence shown here is derived from an EMBL/GenBank/DDBJ whole genome shotgun (WGS) entry which is preliminary data.</text>
</comment>